<keyword evidence="10" id="KW-1185">Reference proteome</keyword>
<dbReference type="InterPro" id="IPR001083">
    <property type="entry name" value="Cu_fist_DNA-bd_dom"/>
</dbReference>
<dbReference type="Pfam" id="PF00649">
    <property type="entry name" value="Copper-fist"/>
    <property type="match status" value="1"/>
</dbReference>
<dbReference type="STRING" id="101127.A0A1X2GVJ5"/>
<dbReference type="SMART" id="SM00412">
    <property type="entry name" value="Cu_FIST"/>
    <property type="match status" value="1"/>
</dbReference>
<dbReference type="AlphaFoldDB" id="A0A1X2GVJ5"/>
<dbReference type="PRINTS" id="PR00617">
    <property type="entry name" value="COPPERFIST"/>
</dbReference>
<dbReference type="PANTHER" id="PTHR28088:SF5">
    <property type="entry name" value="TRANSCRIPTIONAL ACTIVATOR HAA1-RELATED"/>
    <property type="match status" value="1"/>
</dbReference>
<dbReference type="InterPro" id="IPR036395">
    <property type="entry name" value="Cu_fist_DNA-bd_dom_sf"/>
</dbReference>
<dbReference type="GO" id="GO:0005634">
    <property type="term" value="C:nucleus"/>
    <property type="evidence" value="ECO:0007669"/>
    <property type="project" value="UniProtKB-SubCell"/>
</dbReference>
<evidence type="ECO:0000313" key="9">
    <source>
        <dbReference type="EMBL" id="ORX62059.1"/>
    </source>
</evidence>
<dbReference type="GO" id="GO:0000978">
    <property type="term" value="F:RNA polymerase II cis-regulatory region sequence-specific DNA binding"/>
    <property type="evidence" value="ECO:0007669"/>
    <property type="project" value="TreeGrafter"/>
</dbReference>
<dbReference type="EMBL" id="MCGT01000002">
    <property type="protein sequence ID" value="ORX62059.1"/>
    <property type="molecule type" value="Genomic_DNA"/>
</dbReference>
<keyword evidence="2" id="KW-0479">Metal-binding</keyword>
<dbReference type="GO" id="GO:0000981">
    <property type="term" value="F:DNA-binding transcription factor activity, RNA polymerase II-specific"/>
    <property type="evidence" value="ECO:0007669"/>
    <property type="project" value="TreeGrafter"/>
</dbReference>
<dbReference type="Gene3D" id="3.90.430.10">
    <property type="entry name" value="Copper fist DNA-binding domain"/>
    <property type="match status" value="1"/>
</dbReference>
<dbReference type="PROSITE" id="PS50073">
    <property type="entry name" value="COPPER_FIST_2"/>
    <property type="match status" value="1"/>
</dbReference>
<dbReference type="SUPFAM" id="SSF57879">
    <property type="entry name" value="Zinc domain conserved in yeast copper-regulated transcription factors"/>
    <property type="match status" value="1"/>
</dbReference>
<comment type="caution">
    <text evidence="9">The sequence shown here is derived from an EMBL/GenBank/DDBJ whole genome shotgun (WGS) entry which is preliminary data.</text>
</comment>
<protein>
    <submittedName>
        <fullName evidence="9">Copper-fist-domain-containing protein</fullName>
    </submittedName>
</protein>
<dbReference type="SMART" id="SM01090">
    <property type="entry name" value="Copper-fist"/>
    <property type="match status" value="1"/>
</dbReference>
<dbReference type="PANTHER" id="PTHR28088">
    <property type="entry name" value="TRANSCRIPTIONAL ACTIVATOR HAA1-RELATED"/>
    <property type="match status" value="1"/>
</dbReference>
<reference evidence="9 10" key="1">
    <citation type="submission" date="2016-07" db="EMBL/GenBank/DDBJ databases">
        <title>Pervasive Adenine N6-methylation of Active Genes in Fungi.</title>
        <authorList>
            <consortium name="DOE Joint Genome Institute"/>
            <person name="Mondo S.J."/>
            <person name="Dannebaum R.O."/>
            <person name="Kuo R.C."/>
            <person name="Labutti K."/>
            <person name="Haridas S."/>
            <person name="Kuo A."/>
            <person name="Salamov A."/>
            <person name="Ahrendt S.R."/>
            <person name="Lipzen A."/>
            <person name="Sullivan W."/>
            <person name="Andreopoulos W.B."/>
            <person name="Clum A."/>
            <person name="Lindquist E."/>
            <person name="Daum C."/>
            <person name="Ramamoorthy G.K."/>
            <person name="Gryganskyi A."/>
            <person name="Culley D."/>
            <person name="Magnuson J.K."/>
            <person name="James T.Y."/>
            <person name="O'Malley M.A."/>
            <person name="Stajich J.E."/>
            <person name="Spatafora J.W."/>
            <person name="Visel A."/>
            <person name="Grigoriev I.V."/>
        </authorList>
    </citation>
    <scope>NUCLEOTIDE SEQUENCE [LARGE SCALE GENOMIC DNA]</scope>
    <source>
        <strain evidence="9 10">NRRL 3301</strain>
    </source>
</reference>
<evidence type="ECO:0000256" key="4">
    <source>
        <dbReference type="ARBA" id="ARBA00023008"/>
    </source>
</evidence>
<dbReference type="GO" id="GO:0045944">
    <property type="term" value="P:positive regulation of transcription by RNA polymerase II"/>
    <property type="evidence" value="ECO:0007669"/>
    <property type="project" value="TreeGrafter"/>
</dbReference>
<name>A0A1X2GVJ5_9FUNG</name>
<accession>A0A1X2GVJ5</accession>
<sequence>MLIDGKKVACASCIKGHRATHCNHRDRPLVEIKKVGRPSTQCKKCRELRRVRQLHVKCNCNQDALRIQKGRVTDPQTAGKQQTSNDCAKTVSAVVV</sequence>
<keyword evidence="6" id="KW-0804">Transcription</keyword>
<evidence type="ECO:0000256" key="1">
    <source>
        <dbReference type="ARBA" id="ARBA00004123"/>
    </source>
</evidence>
<evidence type="ECO:0000259" key="8">
    <source>
        <dbReference type="PROSITE" id="PS50073"/>
    </source>
</evidence>
<keyword evidence="5" id="KW-0805">Transcription regulation</keyword>
<dbReference type="OrthoDB" id="5600085at2759"/>
<dbReference type="InterPro" id="IPR051763">
    <property type="entry name" value="Copper_Homeo_Regul"/>
</dbReference>
<dbReference type="GO" id="GO:0006878">
    <property type="term" value="P:intracellular copper ion homeostasis"/>
    <property type="evidence" value="ECO:0007669"/>
    <property type="project" value="TreeGrafter"/>
</dbReference>
<keyword evidence="3" id="KW-0862">Zinc</keyword>
<dbReference type="Proteomes" id="UP000242146">
    <property type="component" value="Unassembled WGS sequence"/>
</dbReference>
<keyword evidence="4" id="KW-0186">Copper</keyword>
<evidence type="ECO:0000256" key="5">
    <source>
        <dbReference type="ARBA" id="ARBA00023015"/>
    </source>
</evidence>
<evidence type="ECO:0000313" key="10">
    <source>
        <dbReference type="Proteomes" id="UP000242146"/>
    </source>
</evidence>
<evidence type="ECO:0000256" key="6">
    <source>
        <dbReference type="ARBA" id="ARBA00023163"/>
    </source>
</evidence>
<evidence type="ECO:0000256" key="2">
    <source>
        <dbReference type="ARBA" id="ARBA00022723"/>
    </source>
</evidence>
<evidence type="ECO:0000256" key="7">
    <source>
        <dbReference type="ARBA" id="ARBA00023242"/>
    </source>
</evidence>
<proteinExistence type="predicted"/>
<feature type="domain" description="Copper-fist" evidence="8">
    <location>
        <begin position="1"/>
        <end position="39"/>
    </location>
</feature>
<evidence type="ECO:0000256" key="3">
    <source>
        <dbReference type="ARBA" id="ARBA00022833"/>
    </source>
</evidence>
<organism evidence="9 10">
    <name type="scientific">Hesseltinella vesiculosa</name>
    <dbReference type="NCBI Taxonomy" id="101127"/>
    <lineage>
        <taxon>Eukaryota</taxon>
        <taxon>Fungi</taxon>
        <taxon>Fungi incertae sedis</taxon>
        <taxon>Mucoromycota</taxon>
        <taxon>Mucoromycotina</taxon>
        <taxon>Mucoromycetes</taxon>
        <taxon>Mucorales</taxon>
        <taxon>Cunninghamellaceae</taxon>
        <taxon>Hesseltinella</taxon>
    </lineage>
</organism>
<dbReference type="GO" id="GO:0005507">
    <property type="term" value="F:copper ion binding"/>
    <property type="evidence" value="ECO:0007669"/>
    <property type="project" value="InterPro"/>
</dbReference>
<comment type="subcellular location">
    <subcellularLocation>
        <location evidence="1">Nucleus</location>
    </subcellularLocation>
</comment>
<gene>
    <name evidence="9" type="ORF">DM01DRAFT_1071249</name>
</gene>
<dbReference type="GO" id="GO:0006879">
    <property type="term" value="P:intracellular iron ion homeostasis"/>
    <property type="evidence" value="ECO:0007669"/>
    <property type="project" value="TreeGrafter"/>
</dbReference>
<dbReference type="FunFam" id="3.90.430.10:FF:000001">
    <property type="entry name" value="Copper fist DNA-binding protein"/>
    <property type="match status" value="1"/>
</dbReference>
<keyword evidence="7" id="KW-0539">Nucleus</keyword>